<reference evidence="2" key="1">
    <citation type="journal article" date="2019" name="Int. J. Syst. Evol. Microbiol.">
        <title>The Global Catalogue of Microorganisms (GCM) 10K type strain sequencing project: providing services to taxonomists for standard genome sequencing and annotation.</title>
        <authorList>
            <consortium name="The Broad Institute Genomics Platform"/>
            <consortium name="The Broad Institute Genome Sequencing Center for Infectious Disease"/>
            <person name="Wu L."/>
            <person name="Ma J."/>
        </authorList>
    </citation>
    <scope>NUCLEOTIDE SEQUENCE [LARGE SCALE GENOMIC DNA]</scope>
    <source>
        <strain evidence="2">CGMCC 4.7349</strain>
    </source>
</reference>
<comment type="caution">
    <text evidence="1">The sequence shown here is derived from an EMBL/GenBank/DDBJ whole genome shotgun (WGS) entry which is preliminary data.</text>
</comment>
<dbReference type="Proteomes" id="UP000656881">
    <property type="component" value="Unassembled WGS sequence"/>
</dbReference>
<sequence length="301" mass="31717">MTAMIDELLTRARLLDEADTPYDHVRTPRAGASPAVGRLAATGAALSAGSGFAHGAVHTTVFLAGRARKDGVARAAARDLQSLCEAVVTTAAVTSLSDFLTQALPKPPGARVLGCILQLSGAEDSARFWWQYAAGAGDTAATYCLYLHHLSLGEQGEATWWQQQTPSTARPARSCDDLGGAPEPGFPLDHPPVQTDRSVPTTLRVLSRLKVSERAAGLHTRPAVVGAVMDYVASAVSYVDPDLELPLPDADFTDRIRVLTKRAAGTPRSPSCHRPLAVRRLLVNRCDASDDGCGASDGVDG</sequence>
<protein>
    <submittedName>
        <fullName evidence="1">Uncharacterized protein</fullName>
    </submittedName>
</protein>
<proteinExistence type="predicted"/>
<organism evidence="1 2">
    <name type="scientific">Streptomyces lasiicapitis</name>
    <dbReference type="NCBI Taxonomy" id="1923961"/>
    <lineage>
        <taxon>Bacteria</taxon>
        <taxon>Bacillati</taxon>
        <taxon>Actinomycetota</taxon>
        <taxon>Actinomycetes</taxon>
        <taxon>Kitasatosporales</taxon>
        <taxon>Streptomycetaceae</taxon>
        <taxon>Streptomyces</taxon>
    </lineage>
</organism>
<keyword evidence="2" id="KW-1185">Reference proteome</keyword>
<gene>
    <name evidence="1" type="ORF">GCM10012286_44300</name>
</gene>
<evidence type="ECO:0000313" key="1">
    <source>
        <dbReference type="EMBL" id="GGO48509.1"/>
    </source>
</evidence>
<dbReference type="EMBL" id="BMNG01000009">
    <property type="protein sequence ID" value="GGO48509.1"/>
    <property type="molecule type" value="Genomic_DNA"/>
</dbReference>
<accession>A0ABQ2M8G8</accession>
<dbReference type="RefSeq" id="WP_189175302.1">
    <property type="nucleotide sequence ID" value="NZ_BMNG01000009.1"/>
</dbReference>
<evidence type="ECO:0000313" key="2">
    <source>
        <dbReference type="Proteomes" id="UP000656881"/>
    </source>
</evidence>
<name>A0ABQ2M8G8_9ACTN</name>